<feature type="compositionally biased region" description="Low complexity" evidence="3">
    <location>
        <begin position="315"/>
        <end position="358"/>
    </location>
</feature>
<evidence type="ECO:0000313" key="6">
    <source>
        <dbReference type="Proteomes" id="UP000198228"/>
    </source>
</evidence>
<evidence type="ECO:0000313" key="5">
    <source>
        <dbReference type="EMBL" id="SCF15647.1"/>
    </source>
</evidence>
<dbReference type="InterPro" id="IPR013094">
    <property type="entry name" value="AB_hydrolase_3"/>
</dbReference>
<sequence>MPLDPQVVAYRAARAAAGTPPLYTRTLAEARAADLAAIRAGGGDVEPVHEVRDTHVPGPAGDLPVRVYRPAGDGPLPTLLYFFGGGWTLGSVDTADGICRRLANASAGQVVTVGYRLAPEHPFPAAVHDCHAATAWIAGHAEEFGADPDHLVVGGDSAGGNLAAAVTLLARATGPRLAGQLLVYPNTDQRADRAPAGDEDPLLFNRHSVDWYRRHYLPDEADAADPLASPLLAADLAGLPSALVVTAEYDPLREEGERYAERLREAGVPVTLSRYPGMIHGFFAMPGVFDAGRRAQDEAAAFLRDRFALGGAGSPPGDARPAGEPAAGALAPGGWADGPWPAGEPAAGESAGDVAAAGTGPGGPADG</sequence>
<name>A0A1C4Y4J1_9ACTN</name>
<evidence type="ECO:0000256" key="3">
    <source>
        <dbReference type="SAM" id="MobiDB-lite"/>
    </source>
</evidence>
<dbReference type="FunFam" id="3.40.50.1820:FF:000089">
    <property type="entry name" value="Alpha/beta hydrolase"/>
    <property type="match status" value="1"/>
</dbReference>
<accession>A0A1C4Y4J1</accession>
<dbReference type="SUPFAM" id="SSF53474">
    <property type="entry name" value="alpha/beta-Hydrolases"/>
    <property type="match status" value="1"/>
</dbReference>
<evidence type="ECO:0000256" key="1">
    <source>
        <dbReference type="ARBA" id="ARBA00010515"/>
    </source>
</evidence>
<feature type="domain" description="Alpha/beta hydrolase fold-3" evidence="4">
    <location>
        <begin position="79"/>
        <end position="283"/>
    </location>
</feature>
<evidence type="ECO:0000256" key="2">
    <source>
        <dbReference type="ARBA" id="ARBA00022801"/>
    </source>
</evidence>
<dbReference type="PANTHER" id="PTHR48081">
    <property type="entry name" value="AB HYDROLASE SUPERFAMILY PROTEIN C4A8.06C"/>
    <property type="match status" value="1"/>
</dbReference>
<keyword evidence="2" id="KW-0378">Hydrolase</keyword>
<organism evidence="5 6">
    <name type="scientific">Micromonospora purpureochromogenes</name>
    <dbReference type="NCBI Taxonomy" id="47872"/>
    <lineage>
        <taxon>Bacteria</taxon>
        <taxon>Bacillati</taxon>
        <taxon>Actinomycetota</taxon>
        <taxon>Actinomycetes</taxon>
        <taxon>Micromonosporales</taxon>
        <taxon>Micromonosporaceae</taxon>
        <taxon>Micromonospora</taxon>
    </lineage>
</organism>
<dbReference type="Proteomes" id="UP000198228">
    <property type="component" value="Chromosome I"/>
</dbReference>
<evidence type="ECO:0000259" key="4">
    <source>
        <dbReference type="Pfam" id="PF07859"/>
    </source>
</evidence>
<feature type="region of interest" description="Disordered" evidence="3">
    <location>
        <begin position="312"/>
        <end position="367"/>
    </location>
</feature>
<dbReference type="InterPro" id="IPR029058">
    <property type="entry name" value="AB_hydrolase_fold"/>
</dbReference>
<dbReference type="EMBL" id="LT607410">
    <property type="protein sequence ID" value="SCF15647.1"/>
    <property type="molecule type" value="Genomic_DNA"/>
</dbReference>
<protein>
    <submittedName>
        <fullName evidence="5">Acetyl esterase</fullName>
    </submittedName>
</protein>
<dbReference type="GO" id="GO:0016787">
    <property type="term" value="F:hydrolase activity"/>
    <property type="evidence" value="ECO:0007669"/>
    <property type="project" value="UniProtKB-KW"/>
</dbReference>
<dbReference type="Pfam" id="PF07859">
    <property type="entry name" value="Abhydrolase_3"/>
    <property type="match status" value="1"/>
</dbReference>
<reference evidence="5 6" key="1">
    <citation type="submission" date="2016-06" db="EMBL/GenBank/DDBJ databases">
        <authorList>
            <person name="Kjaerup R.B."/>
            <person name="Dalgaard T.S."/>
            <person name="Juul-Madsen H.R."/>
        </authorList>
    </citation>
    <scope>NUCLEOTIDE SEQUENCE [LARGE SCALE GENOMIC DNA]</scope>
    <source>
        <strain evidence="5 6">DSM 43821</strain>
    </source>
</reference>
<dbReference type="InterPro" id="IPR050300">
    <property type="entry name" value="GDXG_lipolytic_enzyme"/>
</dbReference>
<comment type="similarity">
    <text evidence="1">Belongs to the 'GDXG' lipolytic enzyme family.</text>
</comment>
<dbReference type="Gene3D" id="3.40.50.1820">
    <property type="entry name" value="alpha/beta hydrolase"/>
    <property type="match status" value="1"/>
</dbReference>
<dbReference type="ESTHER" id="9actn-a0a1c4y4j1">
    <property type="family name" value="Hormone-sensitive_lipase_like"/>
</dbReference>
<gene>
    <name evidence="5" type="ORF">GA0074696_3047</name>
</gene>
<dbReference type="PANTHER" id="PTHR48081:SF8">
    <property type="entry name" value="ALPHA_BETA HYDROLASE FOLD-3 DOMAIN-CONTAINING PROTEIN-RELATED"/>
    <property type="match status" value="1"/>
</dbReference>
<dbReference type="AlphaFoldDB" id="A0A1C4Y4J1"/>
<proteinExistence type="inferred from homology"/>